<dbReference type="AlphaFoldDB" id="A0A1I4KII0"/>
<dbReference type="Gene3D" id="3.40.50.1970">
    <property type="match status" value="1"/>
</dbReference>
<comment type="cofactor">
    <cofactor evidence="1">
        <name>Fe cation</name>
        <dbReference type="ChEBI" id="CHEBI:24875"/>
    </cofactor>
</comment>
<dbReference type="FunFam" id="1.20.1090.10:FF:000001">
    <property type="entry name" value="Aldehyde-alcohol dehydrogenase"/>
    <property type="match status" value="1"/>
</dbReference>
<keyword evidence="3" id="KW-0560">Oxidoreductase</keyword>
<reference evidence="7 8" key="1">
    <citation type="submission" date="2016-10" db="EMBL/GenBank/DDBJ databases">
        <authorList>
            <person name="de Groot N.N."/>
        </authorList>
    </citation>
    <scope>NUCLEOTIDE SEQUENCE [LARGE SCALE GENOMIC DNA]</scope>
    <source>
        <strain evidence="7 8">ATCC 43154</strain>
    </source>
</reference>
<dbReference type="CDD" id="cd08193">
    <property type="entry name" value="HVD"/>
    <property type="match status" value="1"/>
</dbReference>
<keyword evidence="8" id="KW-1185">Reference proteome</keyword>
<dbReference type="FunFam" id="3.40.50.1970:FF:000003">
    <property type="entry name" value="Alcohol dehydrogenase, iron-containing"/>
    <property type="match status" value="1"/>
</dbReference>
<dbReference type="SUPFAM" id="SSF56796">
    <property type="entry name" value="Dehydroquinate synthase-like"/>
    <property type="match status" value="1"/>
</dbReference>
<dbReference type="InterPro" id="IPR018211">
    <property type="entry name" value="ADH_Fe_CS"/>
</dbReference>
<dbReference type="PANTHER" id="PTHR11496:SF102">
    <property type="entry name" value="ALCOHOL DEHYDROGENASE 4"/>
    <property type="match status" value="1"/>
</dbReference>
<dbReference type="GO" id="GO:0046872">
    <property type="term" value="F:metal ion binding"/>
    <property type="evidence" value="ECO:0007669"/>
    <property type="project" value="InterPro"/>
</dbReference>
<evidence type="ECO:0000259" key="6">
    <source>
        <dbReference type="Pfam" id="PF25137"/>
    </source>
</evidence>
<name>A0A1I4KII0_9BURK</name>
<evidence type="ECO:0000256" key="2">
    <source>
        <dbReference type="ARBA" id="ARBA00007358"/>
    </source>
</evidence>
<dbReference type="InterPro" id="IPR056798">
    <property type="entry name" value="ADH_Fe_C"/>
</dbReference>
<feature type="domain" description="Alcohol dehydrogenase iron-type/glycerol dehydrogenase GldA" evidence="5">
    <location>
        <begin position="14"/>
        <end position="188"/>
    </location>
</feature>
<dbReference type="Pfam" id="PF25137">
    <property type="entry name" value="ADH_Fe_C"/>
    <property type="match status" value="1"/>
</dbReference>
<dbReference type="OrthoDB" id="9815791at2"/>
<dbReference type="STRING" id="758825.SAMN02982985_01516"/>
<organism evidence="7 8">
    <name type="scientific">Rugamonas rubra</name>
    <dbReference type="NCBI Taxonomy" id="758825"/>
    <lineage>
        <taxon>Bacteria</taxon>
        <taxon>Pseudomonadati</taxon>
        <taxon>Pseudomonadota</taxon>
        <taxon>Betaproteobacteria</taxon>
        <taxon>Burkholderiales</taxon>
        <taxon>Oxalobacteraceae</taxon>
        <taxon>Telluria group</taxon>
        <taxon>Rugamonas</taxon>
    </lineage>
</organism>
<dbReference type="PANTHER" id="PTHR11496">
    <property type="entry name" value="ALCOHOL DEHYDROGENASE"/>
    <property type="match status" value="1"/>
</dbReference>
<evidence type="ECO:0000313" key="8">
    <source>
        <dbReference type="Proteomes" id="UP000199470"/>
    </source>
</evidence>
<dbReference type="InterPro" id="IPR039697">
    <property type="entry name" value="Alcohol_dehydrogenase_Fe"/>
</dbReference>
<evidence type="ECO:0000256" key="3">
    <source>
        <dbReference type="ARBA" id="ARBA00023002"/>
    </source>
</evidence>
<evidence type="ECO:0000313" key="7">
    <source>
        <dbReference type="EMBL" id="SFL78227.1"/>
    </source>
</evidence>
<dbReference type="Pfam" id="PF00465">
    <property type="entry name" value="Fe-ADH"/>
    <property type="match status" value="1"/>
</dbReference>
<dbReference type="Gene3D" id="1.20.1090.10">
    <property type="entry name" value="Dehydroquinate synthase-like - alpha domain"/>
    <property type="match status" value="1"/>
</dbReference>
<gene>
    <name evidence="7" type="ORF">SAMN02982985_01516</name>
</gene>
<accession>A0A1I4KII0</accession>
<proteinExistence type="inferred from homology"/>
<dbReference type="EMBL" id="FOTW01000007">
    <property type="protein sequence ID" value="SFL78227.1"/>
    <property type="molecule type" value="Genomic_DNA"/>
</dbReference>
<evidence type="ECO:0000259" key="5">
    <source>
        <dbReference type="Pfam" id="PF00465"/>
    </source>
</evidence>
<evidence type="ECO:0000256" key="4">
    <source>
        <dbReference type="ARBA" id="ARBA00023027"/>
    </source>
</evidence>
<comment type="similarity">
    <text evidence="2">Belongs to the iron-containing alcohol dehydrogenase family.</text>
</comment>
<keyword evidence="4" id="KW-0520">NAD</keyword>
<dbReference type="Proteomes" id="UP000199470">
    <property type="component" value="Unassembled WGS sequence"/>
</dbReference>
<feature type="domain" description="Fe-containing alcohol dehydrogenase-like C-terminal" evidence="6">
    <location>
        <begin position="201"/>
        <end position="395"/>
    </location>
</feature>
<dbReference type="RefSeq" id="WP_093385813.1">
    <property type="nucleotide sequence ID" value="NZ_FOTW01000007.1"/>
</dbReference>
<sequence>MTSSPAFAFSTVAHIVSEAGAARRLGEYVRQHFPTARQALLVTDPGFLATGLVEGPRDSLIAAGIQVHLYTEVVADPPEHVVLEAVAAARRHEADIVIGLGGGSSMDVAKLIAVLAGGGQQLADIYGIGKVCGNVRNNGGNGRLPLVQIPTTAGTGSEVTNIAIVTTGATSKMGVVAPQLYADLAILDAELTLGLPARVSAATGIDAMVHAIEAYTSRHKKNPLSDMLARQALGLLSANLLRVCENGADLAARQAMLLGAMLAGQAFANAPVAAVHALAYPIGGVFHVPHGLSNSLVLPHVLRFNAPAAAPLYAELAAIVVPQASGSVEARAEALAVAMQQIAILTGIERTLQQVGIKEADLDRLADDAMLQTRLLGNNPREVRRADARAIYAAAL</sequence>
<protein>
    <submittedName>
        <fullName evidence="7">Alcohol dehydrogenase</fullName>
    </submittedName>
</protein>
<dbReference type="GO" id="GO:0004022">
    <property type="term" value="F:alcohol dehydrogenase (NAD+) activity"/>
    <property type="evidence" value="ECO:0007669"/>
    <property type="project" value="TreeGrafter"/>
</dbReference>
<dbReference type="PROSITE" id="PS00913">
    <property type="entry name" value="ADH_IRON_1"/>
    <property type="match status" value="1"/>
</dbReference>
<dbReference type="InterPro" id="IPR001670">
    <property type="entry name" value="ADH_Fe/GldA"/>
</dbReference>
<evidence type="ECO:0000256" key="1">
    <source>
        <dbReference type="ARBA" id="ARBA00001962"/>
    </source>
</evidence>